<dbReference type="InterPro" id="IPR022382">
    <property type="entry name" value="Mycoplasma_peptidase_DUF31"/>
</dbReference>
<dbReference type="AlphaFoldDB" id="A0A1A9QF58"/>
<accession>A0A1A9QF58</accession>
<dbReference type="Pfam" id="PF01732">
    <property type="entry name" value="Mycop_pep_DUF31"/>
    <property type="match status" value="1"/>
</dbReference>
<evidence type="ECO:0000313" key="4">
    <source>
        <dbReference type="Proteomes" id="UP000077623"/>
    </source>
</evidence>
<name>A0A1A9QF58_9MOLU</name>
<proteinExistence type="predicted"/>
<organism evidence="3 4">
    <name type="scientific">Candidatus Mycoplasma haematobovis</name>
    <dbReference type="NCBI Taxonomy" id="432608"/>
    <lineage>
        <taxon>Bacteria</taxon>
        <taxon>Bacillati</taxon>
        <taxon>Mycoplasmatota</taxon>
        <taxon>Mollicutes</taxon>
        <taxon>Mycoplasmataceae</taxon>
        <taxon>Mycoplasma</taxon>
    </lineage>
</organism>
<dbReference type="PRINTS" id="PR00840">
    <property type="entry name" value="Y06768FAMILY"/>
</dbReference>
<dbReference type="NCBIfam" id="NF045841">
    <property type="entry name" value="Ig_SerProt_MIP"/>
    <property type="match status" value="1"/>
</dbReference>
<dbReference type="Proteomes" id="UP000077623">
    <property type="component" value="Unassembled WGS sequence"/>
</dbReference>
<dbReference type="InterPro" id="IPR009003">
    <property type="entry name" value="Peptidase_S1_PA"/>
</dbReference>
<keyword evidence="4" id="KW-1185">Reference proteome</keyword>
<protein>
    <recommendedName>
        <fullName evidence="2">DUF31 domain-containing protein</fullName>
    </recommendedName>
</protein>
<evidence type="ECO:0000313" key="3">
    <source>
        <dbReference type="EMBL" id="OAL10330.1"/>
    </source>
</evidence>
<evidence type="ECO:0000259" key="2">
    <source>
        <dbReference type="Pfam" id="PF01732"/>
    </source>
</evidence>
<sequence>MAVSFKTGGALILTASTAIFAFKQLATDADLVVDSSNSRQIENTSDVYSSEPDPSNEIEDEISWESEEIIDESRKTVGLGDSDNGSPWPTKYKYLSNNNRHDFLLKPYSEQEKKVKRAEAERIYETLNDFTFKFFMPCGFGTGWILDYEIPKDPNKYPTKWYIATNAHVIWRINFEDNPYKQKLTKDKSWTEHLRTKYKEEYEKVKNYSGPVRDKCKAVDKFGYVDFNISQGRTGIARKADVGGVVQKQINAPKLFYGAFNFLNPEVAANHQIPKNHFADFAVLEIEFTDPTVAKVATNDFVSKYKNKPDAINVLGKPIEEKYEKKEDLWAARDNYYIFGYPIMVGTDKWVPTANFNNNTAIASHLFDWEYGPEEKAKRYKGFVDVKDSGGYYHGSSRQKFNWNGEYYYEFGHRYKFRENPLAPGSSGAMYVDGEGTAVGMIVRTSGNKYGDNGNGGSSSWAQPFRSNGTVEVNGVKTPKYDLISGVEGQIGSYKQQVEEYILNQGRSTWLSEKAGWKPTKAVS</sequence>
<keyword evidence="1" id="KW-1003">Cell membrane</keyword>
<feature type="domain" description="DUF31" evidence="2">
    <location>
        <begin position="140"/>
        <end position="440"/>
    </location>
</feature>
<reference evidence="4" key="1">
    <citation type="submission" date="2016-04" db="EMBL/GenBank/DDBJ databases">
        <authorList>
            <person name="Quiroz-Castaneda R.E."/>
            <person name="Martinez-Ocampo F."/>
        </authorList>
    </citation>
    <scope>NUCLEOTIDE SEQUENCE [LARGE SCALE GENOMIC DNA]</scope>
    <source>
        <strain evidence="4">INIFAP01</strain>
    </source>
</reference>
<dbReference type="STRING" id="432608.A6V39_02735"/>
<evidence type="ECO:0000256" key="1">
    <source>
        <dbReference type="ARBA" id="ARBA00022475"/>
    </source>
</evidence>
<comment type="caution">
    <text evidence="3">The sequence shown here is derived from an EMBL/GenBank/DDBJ whole genome shotgun (WGS) entry which is preliminary data.</text>
</comment>
<dbReference type="RefSeq" id="WP_187150173.1">
    <property type="nucleotide sequence ID" value="NZ_LWUJ01000011.1"/>
</dbReference>
<dbReference type="EMBL" id="LWUJ01000011">
    <property type="protein sequence ID" value="OAL10330.1"/>
    <property type="molecule type" value="Genomic_DNA"/>
</dbReference>
<dbReference type="SUPFAM" id="SSF50494">
    <property type="entry name" value="Trypsin-like serine proteases"/>
    <property type="match status" value="1"/>
</dbReference>
<keyword evidence="1" id="KW-0472">Membrane</keyword>
<dbReference type="InterPro" id="IPR022381">
    <property type="entry name" value="Uncharacterised_MG067"/>
</dbReference>
<gene>
    <name evidence="3" type="ORF">A6V39_02735</name>
</gene>